<dbReference type="CDD" id="cd06845">
    <property type="entry name" value="Bcl-2_like"/>
    <property type="match status" value="1"/>
</dbReference>
<feature type="transmembrane region" description="Helical" evidence="7">
    <location>
        <begin position="192"/>
        <end position="213"/>
    </location>
</feature>
<evidence type="ECO:0000313" key="9">
    <source>
        <dbReference type="EMBL" id="CAD5121897.1"/>
    </source>
</evidence>
<organism evidence="9 10">
    <name type="scientific">Dimorphilus gyrociliatus</name>
    <dbReference type="NCBI Taxonomy" id="2664684"/>
    <lineage>
        <taxon>Eukaryota</taxon>
        <taxon>Metazoa</taxon>
        <taxon>Spiralia</taxon>
        <taxon>Lophotrochozoa</taxon>
        <taxon>Annelida</taxon>
        <taxon>Polychaeta</taxon>
        <taxon>Polychaeta incertae sedis</taxon>
        <taxon>Dinophilidae</taxon>
        <taxon>Dimorphilus</taxon>
    </lineage>
</organism>
<dbReference type="GO" id="GO:0001836">
    <property type="term" value="P:release of cytochrome c from mitochondria"/>
    <property type="evidence" value="ECO:0007669"/>
    <property type="project" value="TreeGrafter"/>
</dbReference>
<evidence type="ECO:0000313" key="10">
    <source>
        <dbReference type="Proteomes" id="UP000549394"/>
    </source>
</evidence>
<dbReference type="GO" id="GO:0005741">
    <property type="term" value="C:mitochondrial outer membrane"/>
    <property type="evidence" value="ECO:0007669"/>
    <property type="project" value="TreeGrafter"/>
</dbReference>
<dbReference type="GO" id="GO:0008630">
    <property type="term" value="P:intrinsic apoptotic signaling pathway in response to DNA damage"/>
    <property type="evidence" value="ECO:0007669"/>
    <property type="project" value="TreeGrafter"/>
</dbReference>
<dbReference type="SUPFAM" id="SSF56854">
    <property type="entry name" value="Bcl-2 inhibitors of programmed cell death"/>
    <property type="match status" value="1"/>
</dbReference>
<dbReference type="InterPro" id="IPR046371">
    <property type="entry name" value="Bcl-2_BH1-3"/>
</dbReference>
<evidence type="ECO:0000256" key="5">
    <source>
        <dbReference type="ARBA" id="ARBA00022989"/>
    </source>
</evidence>
<dbReference type="InterPro" id="IPR036834">
    <property type="entry name" value="Bcl-2-like_sf"/>
</dbReference>
<reference evidence="9 10" key="1">
    <citation type="submission" date="2020-08" db="EMBL/GenBank/DDBJ databases">
        <authorList>
            <person name="Hejnol A."/>
        </authorList>
    </citation>
    <scope>NUCLEOTIDE SEQUENCE [LARGE SCALE GENOMIC DNA]</scope>
</reference>
<dbReference type="GO" id="GO:0042981">
    <property type="term" value="P:regulation of apoptotic process"/>
    <property type="evidence" value="ECO:0007669"/>
    <property type="project" value="InterPro"/>
</dbReference>
<dbReference type="PANTHER" id="PTHR11256:SF47">
    <property type="entry name" value="BCL-2-LIKE PROTEIN 10"/>
    <property type="match status" value="1"/>
</dbReference>
<evidence type="ECO:0000256" key="4">
    <source>
        <dbReference type="ARBA" id="ARBA00022703"/>
    </source>
</evidence>
<dbReference type="OrthoDB" id="6021377at2759"/>
<gene>
    <name evidence="9" type="ORF">DGYR_LOCUS9791</name>
</gene>
<dbReference type="InterPro" id="IPR026298">
    <property type="entry name" value="Bcl-2_fam"/>
</dbReference>
<evidence type="ECO:0000256" key="7">
    <source>
        <dbReference type="SAM" id="Phobius"/>
    </source>
</evidence>
<dbReference type="EMBL" id="CAJFCJ010000015">
    <property type="protein sequence ID" value="CAD5121897.1"/>
    <property type="molecule type" value="Genomic_DNA"/>
</dbReference>
<sequence length="221" mass="25393">MLLMLGKFSYYRSLLLYYRMGIHVDVGPNQRVILNGNFLPVTFRNQSKELARDVVHYVACPQDAPQPRNRRIQIMRNLVDDMIKDREQMLKDMVKALDIQDASQLKLIHNIATQMFDDQVVTWGRIVTLYSFCSYLARGCLRVNIDDCTDAIADILSDIVINRLGLWIVSNGGWKTFEQQFPVICAWIPMGVWKGLFVAAILLATIFGLYISFTTLKPKKV</sequence>
<dbReference type="AlphaFoldDB" id="A0A7I8W158"/>
<evidence type="ECO:0000256" key="3">
    <source>
        <dbReference type="ARBA" id="ARBA00022692"/>
    </source>
</evidence>
<dbReference type="SMART" id="SM00337">
    <property type="entry name" value="BCL"/>
    <property type="match status" value="1"/>
</dbReference>
<evidence type="ECO:0000259" key="8">
    <source>
        <dbReference type="SMART" id="SM00337"/>
    </source>
</evidence>
<keyword evidence="5 7" id="KW-1133">Transmembrane helix</keyword>
<evidence type="ECO:0000256" key="2">
    <source>
        <dbReference type="ARBA" id="ARBA00009458"/>
    </source>
</evidence>
<feature type="domain" description="Bcl-2 Bcl-2 homology region 1-3" evidence="8">
    <location>
        <begin position="75"/>
        <end position="174"/>
    </location>
</feature>
<accession>A0A7I8W158</accession>
<dbReference type="Proteomes" id="UP000549394">
    <property type="component" value="Unassembled WGS sequence"/>
</dbReference>
<keyword evidence="6 7" id="KW-0472">Membrane</keyword>
<protein>
    <submittedName>
        <fullName evidence="9">DgyrCDS10358</fullName>
    </submittedName>
</protein>
<proteinExistence type="inferred from homology"/>
<dbReference type="Pfam" id="PF00452">
    <property type="entry name" value="Bcl-2"/>
    <property type="match status" value="1"/>
</dbReference>
<dbReference type="GO" id="GO:0012505">
    <property type="term" value="C:endomembrane system"/>
    <property type="evidence" value="ECO:0007669"/>
    <property type="project" value="UniProtKB-SubCell"/>
</dbReference>
<dbReference type="GO" id="GO:0051400">
    <property type="term" value="F:BH domain binding"/>
    <property type="evidence" value="ECO:0007669"/>
    <property type="project" value="TreeGrafter"/>
</dbReference>
<dbReference type="PROSITE" id="PS50062">
    <property type="entry name" value="BCL2_FAMILY"/>
    <property type="match status" value="1"/>
</dbReference>
<comment type="subcellular location">
    <subcellularLocation>
        <location evidence="1">Endomembrane system</location>
    </subcellularLocation>
</comment>
<evidence type="ECO:0000256" key="6">
    <source>
        <dbReference type="ARBA" id="ARBA00023136"/>
    </source>
</evidence>
<keyword evidence="3 7" id="KW-0812">Transmembrane</keyword>
<name>A0A7I8W158_9ANNE</name>
<keyword evidence="4" id="KW-0053">Apoptosis</keyword>
<dbReference type="PANTHER" id="PTHR11256">
    <property type="entry name" value="BCL-2 RELATED"/>
    <property type="match status" value="1"/>
</dbReference>
<dbReference type="InterPro" id="IPR002475">
    <property type="entry name" value="Bcl2-like"/>
</dbReference>
<comment type="similarity">
    <text evidence="2">Belongs to the Bcl-2 family.</text>
</comment>
<keyword evidence="10" id="KW-1185">Reference proteome</keyword>
<comment type="caution">
    <text evidence="9">The sequence shown here is derived from an EMBL/GenBank/DDBJ whole genome shotgun (WGS) entry which is preliminary data.</text>
</comment>
<dbReference type="PRINTS" id="PR01862">
    <property type="entry name" value="BCL2FAMILY"/>
</dbReference>
<dbReference type="Gene3D" id="1.10.437.10">
    <property type="entry name" value="Blc2-like"/>
    <property type="match status" value="1"/>
</dbReference>
<evidence type="ECO:0000256" key="1">
    <source>
        <dbReference type="ARBA" id="ARBA00004308"/>
    </source>
</evidence>
<dbReference type="GO" id="GO:0097192">
    <property type="term" value="P:extrinsic apoptotic signaling pathway in absence of ligand"/>
    <property type="evidence" value="ECO:0007669"/>
    <property type="project" value="TreeGrafter"/>
</dbReference>